<dbReference type="PANTHER" id="PTHR30489">
    <property type="entry name" value="LIPOPROTEIN-RELEASING SYSTEM TRANSMEMBRANE PROTEIN LOLE"/>
    <property type="match status" value="1"/>
</dbReference>
<keyword evidence="1" id="KW-0812">Transmembrane</keyword>
<accession>A0A3B0VC39</accession>
<feature type="transmembrane region" description="Helical" evidence="1">
    <location>
        <begin position="21"/>
        <end position="43"/>
    </location>
</feature>
<keyword evidence="1" id="KW-0472">Membrane</keyword>
<evidence type="ECO:0000256" key="1">
    <source>
        <dbReference type="SAM" id="Phobius"/>
    </source>
</evidence>
<dbReference type="GO" id="GO:0098797">
    <property type="term" value="C:plasma membrane protein complex"/>
    <property type="evidence" value="ECO:0007669"/>
    <property type="project" value="TreeGrafter"/>
</dbReference>
<dbReference type="InterPro" id="IPR025857">
    <property type="entry name" value="MacB_PCD"/>
</dbReference>
<protein>
    <submittedName>
        <fullName evidence="3">ABC-type transport system, involved in lipoprotein release, permease component</fullName>
    </submittedName>
</protein>
<dbReference type="AlphaFoldDB" id="A0A3B0VC39"/>
<keyword evidence="3" id="KW-0449">Lipoprotein</keyword>
<gene>
    <name evidence="3" type="ORF">MNBD_GAMMA01-618</name>
</gene>
<dbReference type="Pfam" id="PF12704">
    <property type="entry name" value="MacB_PCD"/>
    <property type="match status" value="1"/>
</dbReference>
<reference evidence="3" key="1">
    <citation type="submission" date="2018-06" db="EMBL/GenBank/DDBJ databases">
        <authorList>
            <person name="Zhirakovskaya E."/>
        </authorList>
    </citation>
    <scope>NUCLEOTIDE SEQUENCE</scope>
</reference>
<proteinExistence type="predicted"/>
<evidence type="ECO:0000259" key="2">
    <source>
        <dbReference type="Pfam" id="PF12704"/>
    </source>
</evidence>
<dbReference type="GO" id="GO:0044874">
    <property type="term" value="P:lipoprotein localization to outer membrane"/>
    <property type="evidence" value="ECO:0007669"/>
    <property type="project" value="TreeGrafter"/>
</dbReference>
<keyword evidence="1" id="KW-1133">Transmembrane helix</keyword>
<feature type="transmembrane region" description="Helical" evidence="1">
    <location>
        <begin position="260"/>
        <end position="278"/>
    </location>
</feature>
<feature type="domain" description="MacB-like periplasmic core" evidence="2">
    <location>
        <begin position="21"/>
        <end position="238"/>
    </location>
</feature>
<evidence type="ECO:0000313" key="3">
    <source>
        <dbReference type="EMBL" id="VAW37853.1"/>
    </source>
</evidence>
<name>A0A3B0VC39_9ZZZZ</name>
<organism evidence="3">
    <name type="scientific">hydrothermal vent metagenome</name>
    <dbReference type="NCBI Taxonomy" id="652676"/>
    <lineage>
        <taxon>unclassified sequences</taxon>
        <taxon>metagenomes</taxon>
        <taxon>ecological metagenomes</taxon>
    </lineage>
</organism>
<feature type="non-terminal residue" evidence="3">
    <location>
        <position position="279"/>
    </location>
</feature>
<dbReference type="InterPro" id="IPR051447">
    <property type="entry name" value="Lipoprotein-release_system"/>
</dbReference>
<dbReference type="EMBL" id="UOEW01000181">
    <property type="protein sequence ID" value="VAW37853.1"/>
    <property type="molecule type" value="Genomic_DNA"/>
</dbReference>
<sequence>MKIILKIAWRNVWRNRLRSSVVILSIVLGIWSGLFIMAMTLGLNEQRMSGAVNSYLSHIQIHHPKFNEDFNKKYTLIDRNDLLKQLDTISQIKSYSERLVITGMAATAKGNYGVQILGIHPEQEKNITNISQKLTEGTYLYKLKRNPILIGKKLADKLGVKINSKVILNFQDVDNNIIASSFRVEGIFKTGNSVFDVGTVFVKNKDISELTGLEGKIHEIAILCDKIDDTEIVKGEINTSNIVESWDEISPELGYAQQTMSSFIYIFMGIILIALAFGI</sequence>
<dbReference type="PANTHER" id="PTHR30489:SF0">
    <property type="entry name" value="LIPOPROTEIN-RELEASING SYSTEM TRANSMEMBRANE PROTEIN LOLE"/>
    <property type="match status" value="1"/>
</dbReference>